<dbReference type="SUPFAM" id="SSF53383">
    <property type="entry name" value="PLP-dependent transferases"/>
    <property type="match status" value="1"/>
</dbReference>
<evidence type="ECO:0000256" key="4">
    <source>
        <dbReference type="ARBA" id="ARBA00023125"/>
    </source>
</evidence>
<dbReference type="PANTHER" id="PTHR46577:SF1">
    <property type="entry name" value="HTH-TYPE TRANSCRIPTIONAL REGULATORY PROTEIN GABR"/>
    <property type="match status" value="1"/>
</dbReference>
<dbReference type="RefSeq" id="WP_268940650.1">
    <property type="nucleotide sequence ID" value="NZ_JAPTYD010000002.1"/>
</dbReference>
<evidence type="ECO:0000256" key="1">
    <source>
        <dbReference type="ARBA" id="ARBA00005384"/>
    </source>
</evidence>
<accession>A0ABT4J0L5</accession>
<keyword evidence="7" id="KW-0032">Aminotransferase</keyword>
<dbReference type="InterPro" id="IPR015422">
    <property type="entry name" value="PyrdxlP-dep_Trfase_small"/>
</dbReference>
<sequence>MKDWVPSLVDSGKPRYLQIADAIGAAIRAGELGAGDRLPPQRRLAGRLGIDFTTVSRAYAEAAARNLVESHVGRGTFVRAAAPASEVPDPRRCRDEDLSMNMPPEPADKELLERMGDGLRTVSANLTALLRYQSATGSDCDKAAALSWLAGRGMRPGLDRVAVTPGAHAAMTAILSILARAGDTVLCEAVTYPGLRAIAARLNLRLVGVPMDGDGIIPEALEEVIRRDSPKALYLNPTVHNPTTLTIPQARRAQIAAVLARHRLPLIEDDAYGFVPGAPPPPLAVLAPDLTWHVGGLSKCIGAGLRLAYVVAPDARCALALGQALRAISVMPSPICAALATRWIEDGTADRIRHFLRSESAARQKIAAEILSGLEFRSDPEAFNIWLALPEGSSRAELMGRMAGRRVGLMPSDAFTVAGEAGEHVRVCLGGAISRSELQASLLFMANSLSEGGWMG</sequence>
<dbReference type="InterPro" id="IPR015421">
    <property type="entry name" value="PyrdxlP-dep_Trfase_major"/>
</dbReference>
<dbReference type="CDD" id="cd07377">
    <property type="entry name" value="WHTH_GntR"/>
    <property type="match status" value="1"/>
</dbReference>
<evidence type="ECO:0000256" key="3">
    <source>
        <dbReference type="ARBA" id="ARBA00023015"/>
    </source>
</evidence>
<dbReference type="Proteomes" id="UP001149822">
    <property type="component" value="Unassembled WGS sequence"/>
</dbReference>
<dbReference type="InterPro" id="IPR051446">
    <property type="entry name" value="HTH_trans_reg/aminotransferase"/>
</dbReference>
<dbReference type="InterPro" id="IPR036388">
    <property type="entry name" value="WH-like_DNA-bd_sf"/>
</dbReference>
<keyword evidence="8" id="KW-1185">Reference proteome</keyword>
<evidence type="ECO:0000313" key="7">
    <source>
        <dbReference type="EMBL" id="MCZ0960660.1"/>
    </source>
</evidence>
<comment type="similarity">
    <text evidence="1">In the C-terminal section; belongs to the class-I pyridoxal-phosphate-dependent aminotransferase family.</text>
</comment>
<dbReference type="EMBL" id="JAPTYD010000002">
    <property type="protein sequence ID" value="MCZ0960660.1"/>
    <property type="molecule type" value="Genomic_DNA"/>
</dbReference>
<evidence type="ECO:0000259" key="6">
    <source>
        <dbReference type="PROSITE" id="PS50949"/>
    </source>
</evidence>
<dbReference type="CDD" id="cd00609">
    <property type="entry name" value="AAT_like"/>
    <property type="match status" value="1"/>
</dbReference>
<evidence type="ECO:0000256" key="5">
    <source>
        <dbReference type="ARBA" id="ARBA00023163"/>
    </source>
</evidence>
<feature type="domain" description="HTH gntR-type" evidence="6">
    <location>
        <begin position="13"/>
        <end position="81"/>
    </location>
</feature>
<comment type="caution">
    <text evidence="7">The sequence shown here is derived from an EMBL/GenBank/DDBJ whole genome shotgun (WGS) entry which is preliminary data.</text>
</comment>
<dbReference type="PROSITE" id="PS50949">
    <property type="entry name" value="HTH_GNTR"/>
    <property type="match status" value="1"/>
</dbReference>
<protein>
    <submittedName>
        <fullName evidence="7">PLP-dependent aminotransferase family protein</fullName>
    </submittedName>
</protein>
<dbReference type="InterPro" id="IPR004839">
    <property type="entry name" value="Aminotransferase_I/II_large"/>
</dbReference>
<dbReference type="Gene3D" id="3.40.640.10">
    <property type="entry name" value="Type I PLP-dependent aspartate aminotransferase-like (Major domain)"/>
    <property type="match status" value="1"/>
</dbReference>
<dbReference type="GO" id="GO:0008483">
    <property type="term" value="F:transaminase activity"/>
    <property type="evidence" value="ECO:0007669"/>
    <property type="project" value="UniProtKB-KW"/>
</dbReference>
<dbReference type="PANTHER" id="PTHR46577">
    <property type="entry name" value="HTH-TYPE TRANSCRIPTIONAL REGULATORY PROTEIN GABR"/>
    <property type="match status" value="1"/>
</dbReference>
<reference evidence="7" key="1">
    <citation type="submission" date="2022-12" db="EMBL/GenBank/DDBJ databases">
        <title>Paracoccus sp. EF6 isolated from a lake water.</title>
        <authorList>
            <person name="Liu H."/>
        </authorList>
    </citation>
    <scope>NUCLEOTIDE SEQUENCE</scope>
    <source>
        <strain evidence="7">EF6</strain>
    </source>
</reference>
<dbReference type="Gene3D" id="1.10.10.10">
    <property type="entry name" value="Winged helix-like DNA-binding domain superfamily/Winged helix DNA-binding domain"/>
    <property type="match status" value="1"/>
</dbReference>
<evidence type="ECO:0000313" key="8">
    <source>
        <dbReference type="Proteomes" id="UP001149822"/>
    </source>
</evidence>
<dbReference type="SMART" id="SM00345">
    <property type="entry name" value="HTH_GNTR"/>
    <property type="match status" value="1"/>
</dbReference>
<name>A0ABT4J0L5_9RHOB</name>
<gene>
    <name evidence="7" type="ORF">OU682_03385</name>
</gene>
<proteinExistence type="inferred from homology"/>
<dbReference type="Pfam" id="PF00155">
    <property type="entry name" value="Aminotran_1_2"/>
    <property type="match status" value="1"/>
</dbReference>
<dbReference type="Gene3D" id="3.90.1150.10">
    <property type="entry name" value="Aspartate Aminotransferase, domain 1"/>
    <property type="match status" value="1"/>
</dbReference>
<keyword evidence="7" id="KW-0808">Transferase</keyword>
<keyword evidence="2" id="KW-0663">Pyridoxal phosphate</keyword>
<dbReference type="Pfam" id="PF00392">
    <property type="entry name" value="GntR"/>
    <property type="match status" value="1"/>
</dbReference>
<keyword evidence="4" id="KW-0238">DNA-binding</keyword>
<keyword evidence="5" id="KW-0804">Transcription</keyword>
<organism evidence="7 8">
    <name type="scientific">Paracoccus benzoatiresistens</name>
    <dbReference type="NCBI Taxonomy" id="2997341"/>
    <lineage>
        <taxon>Bacteria</taxon>
        <taxon>Pseudomonadati</taxon>
        <taxon>Pseudomonadota</taxon>
        <taxon>Alphaproteobacteria</taxon>
        <taxon>Rhodobacterales</taxon>
        <taxon>Paracoccaceae</taxon>
        <taxon>Paracoccus</taxon>
    </lineage>
</organism>
<dbReference type="InterPro" id="IPR000524">
    <property type="entry name" value="Tscrpt_reg_HTH_GntR"/>
</dbReference>
<dbReference type="InterPro" id="IPR036390">
    <property type="entry name" value="WH_DNA-bd_sf"/>
</dbReference>
<evidence type="ECO:0000256" key="2">
    <source>
        <dbReference type="ARBA" id="ARBA00022898"/>
    </source>
</evidence>
<keyword evidence="3" id="KW-0805">Transcription regulation</keyword>
<dbReference type="InterPro" id="IPR015424">
    <property type="entry name" value="PyrdxlP-dep_Trfase"/>
</dbReference>
<dbReference type="SUPFAM" id="SSF46785">
    <property type="entry name" value="Winged helix' DNA-binding domain"/>
    <property type="match status" value="1"/>
</dbReference>